<evidence type="ECO:0000256" key="4">
    <source>
        <dbReference type="ARBA" id="ARBA00022584"/>
    </source>
</evidence>
<organism evidence="13 14">
    <name type="scientific">Petrolisthes cinctipes</name>
    <name type="common">Flat porcelain crab</name>
    <dbReference type="NCBI Taxonomy" id="88211"/>
    <lineage>
        <taxon>Eukaryota</taxon>
        <taxon>Metazoa</taxon>
        <taxon>Ecdysozoa</taxon>
        <taxon>Arthropoda</taxon>
        <taxon>Crustacea</taxon>
        <taxon>Multicrustacea</taxon>
        <taxon>Malacostraca</taxon>
        <taxon>Eumalacostraca</taxon>
        <taxon>Eucarida</taxon>
        <taxon>Decapoda</taxon>
        <taxon>Pleocyemata</taxon>
        <taxon>Anomura</taxon>
        <taxon>Galatheoidea</taxon>
        <taxon>Porcellanidae</taxon>
        <taxon>Petrolisthes</taxon>
    </lineage>
</organism>
<dbReference type="EC" id="4.1.1.28" evidence="8"/>
<comment type="cofactor">
    <cofactor evidence="1 11 12">
        <name>pyridoxal 5'-phosphate</name>
        <dbReference type="ChEBI" id="CHEBI:597326"/>
    </cofactor>
</comment>
<dbReference type="AlphaFoldDB" id="A0AAE1KR75"/>
<evidence type="ECO:0000256" key="11">
    <source>
        <dbReference type="PIRSR" id="PIRSR602129-50"/>
    </source>
</evidence>
<keyword evidence="6 11" id="KW-0663">Pyridoxal phosphate</keyword>
<dbReference type="GO" id="GO:0042423">
    <property type="term" value="P:catecholamine biosynthetic process"/>
    <property type="evidence" value="ECO:0007669"/>
    <property type="project" value="UniProtKB-KW"/>
</dbReference>
<protein>
    <recommendedName>
        <fullName evidence="9">Aromatic-L-amino-acid decarboxylase</fullName>
        <ecNumber evidence="8">4.1.1.28</ecNumber>
    </recommendedName>
    <alternativeName>
        <fullName evidence="10">DOPA decarboxylase</fullName>
    </alternativeName>
</protein>
<dbReference type="Gene3D" id="1.20.1340.10">
    <property type="entry name" value="dopa decarboxylase, N-terminal domain"/>
    <property type="match status" value="1"/>
</dbReference>
<keyword evidence="7 12" id="KW-0456">Lyase</keyword>
<dbReference type="Proteomes" id="UP001286313">
    <property type="component" value="Unassembled WGS sequence"/>
</dbReference>
<dbReference type="Gene3D" id="3.40.640.10">
    <property type="entry name" value="Type I PLP-dependent aspartate aminotransferase-like (Major domain)"/>
    <property type="match status" value="1"/>
</dbReference>
<dbReference type="FunFam" id="1.20.1340.10:FF:000001">
    <property type="entry name" value="Histidine decarboxylase"/>
    <property type="match status" value="1"/>
</dbReference>
<comment type="subunit">
    <text evidence="3">Homodimer.</text>
</comment>
<dbReference type="InterPro" id="IPR015421">
    <property type="entry name" value="PyrdxlP-dep_Trfase_major"/>
</dbReference>
<dbReference type="EMBL" id="JAWQEG010001320">
    <property type="protein sequence ID" value="KAK3880492.1"/>
    <property type="molecule type" value="Genomic_DNA"/>
</dbReference>
<dbReference type="InterPro" id="IPR015424">
    <property type="entry name" value="PyrdxlP-dep_Trfase"/>
</dbReference>
<dbReference type="PRINTS" id="PR00800">
    <property type="entry name" value="YHDCRBOXLASE"/>
</dbReference>
<dbReference type="CDD" id="cd06450">
    <property type="entry name" value="DOPA_deC_like"/>
    <property type="match status" value="1"/>
</dbReference>
<accession>A0AAE1KR75</accession>
<evidence type="ECO:0000256" key="1">
    <source>
        <dbReference type="ARBA" id="ARBA00001933"/>
    </source>
</evidence>
<evidence type="ECO:0000256" key="6">
    <source>
        <dbReference type="ARBA" id="ARBA00022898"/>
    </source>
</evidence>
<evidence type="ECO:0000256" key="12">
    <source>
        <dbReference type="RuleBase" id="RU000382"/>
    </source>
</evidence>
<feature type="modified residue" description="N6-(pyridoxal phosphate)lysine" evidence="11">
    <location>
        <position position="298"/>
    </location>
</feature>
<dbReference type="Pfam" id="PF00282">
    <property type="entry name" value="Pyridoxal_deC"/>
    <property type="match status" value="1"/>
</dbReference>
<comment type="similarity">
    <text evidence="2 12">Belongs to the group II decarboxylase family.</text>
</comment>
<comment type="caution">
    <text evidence="13">The sequence shown here is derived from an EMBL/GenBank/DDBJ whole genome shotgun (WGS) entry which is preliminary data.</text>
</comment>
<dbReference type="PANTHER" id="PTHR11999:SF167">
    <property type="entry name" value="AROMATIC-L-AMINO-ACID DECARBOXYLASE"/>
    <property type="match status" value="1"/>
</dbReference>
<dbReference type="GO" id="GO:0005737">
    <property type="term" value="C:cytoplasm"/>
    <property type="evidence" value="ECO:0007669"/>
    <property type="project" value="TreeGrafter"/>
</dbReference>
<dbReference type="SUPFAM" id="SSF53383">
    <property type="entry name" value="PLP-dependent transferases"/>
    <property type="match status" value="1"/>
</dbReference>
<sequence>MEGEEFKVAAKEMVDYIVDYLTNIRERRVLPEVEPGYLRPLLPPAAPDTPDQWKDIMTDIERVIMPGITHWQSPNFHAYFPATNSYPATLADILSDSIGCIGFSWISSPACTELEVVMMDWLGQLLGLPQDFLFSPEGTGGGVIQSTASEATLVALLSAQSKKLKELGHTPTTAHPQLVAYTSDQSHSSVERAGMLGGVLTRLVTSDEQFAMRGPALRQAILADIKEGLIPFFVVGTVGTTSACSFDNLREIGELAKKFGLWFHVDAAYAGSAFICEEFRYLMDGLELAHSFNFNPHKWLLVNFDCSAMWFKNSNDVVEAFNVDPLYLKHEKQGQVPDYRHWQIPLGRRFRSLKLWFVMRMYGKQGLQAHIRKQVSLAHQFESHVMEDSRFEIICPVTLGLVCFRLKNEDNTMNEKLLKNINAGGVIHMVPSKIRDVYFLRFVVCSYQTESDDVKTAWKEVKKQADLLHL</sequence>
<dbReference type="GO" id="GO:0006520">
    <property type="term" value="P:amino acid metabolic process"/>
    <property type="evidence" value="ECO:0007669"/>
    <property type="project" value="InterPro"/>
</dbReference>
<name>A0AAE1KR75_PETCI</name>
<dbReference type="PANTHER" id="PTHR11999">
    <property type="entry name" value="GROUP II PYRIDOXAL-5-PHOSPHATE DECARBOXYLASE"/>
    <property type="match status" value="1"/>
</dbReference>
<dbReference type="InterPro" id="IPR021115">
    <property type="entry name" value="Pyridoxal-P_BS"/>
</dbReference>
<dbReference type="Gene3D" id="3.90.1150.10">
    <property type="entry name" value="Aspartate Aminotransferase, domain 1"/>
    <property type="match status" value="1"/>
</dbReference>
<dbReference type="GO" id="GO:0042427">
    <property type="term" value="P:serotonin biosynthetic process"/>
    <property type="evidence" value="ECO:0007669"/>
    <property type="project" value="TreeGrafter"/>
</dbReference>
<dbReference type="GO" id="GO:0030170">
    <property type="term" value="F:pyridoxal phosphate binding"/>
    <property type="evidence" value="ECO:0007669"/>
    <property type="project" value="InterPro"/>
</dbReference>
<evidence type="ECO:0000313" key="13">
    <source>
        <dbReference type="EMBL" id="KAK3880492.1"/>
    </source>
</evidence>
<keyword evidence="5" id="KW-0210">Decarboxylase</keyword>
<reference evidence="13" key="1">
    <citation type="submission" date="2023-10" db="EMBL/GenBank/DDBJ databases">
        <title>Genome assemblies of two species of porcelain crab, Petrolisthes cinctipes and Petrolisthes manimaculis (Anomura: Porcellanidae).</title>
        <authorList>
            <person name="Angst P."/>
        </authorList>
    </citation>
    <scope>NUCLEOTIDE SEQUENCE</scope>
    <source>
        <strain evidence="13">PB745_01</strain>
        <tissue evidence="13">Gill</tissue>
    </source>
</reference>
<keyword evidence="4" id="KW-0127">Catecholamine biosynthesis</keyword>
<proteinExistence type="inferred from homology"/>
<keyword evidence="14" id="KW-1185">Reference proteome</keyword>
<dbReference type="GO" id="GO:0004058">
    <property type="term" value="F:aromatic-L-amino-acid decarboxylase activity"/>
    <property type="evidence" value="ECO:0007669"/>
    <property type="project" value="UniProtKB-EC"/>
</dbReference>
<dbReference type="GO" id="GO:0019752">
    <property type="term" value="P:carboxylic acid metabolic process"/>
    <property type="evidence" value="ECO:0007669"/>
    <property type="project" value="InterPro"/>
</dbReference>
<dbReference type="PROSITE" id="PS00392">
    <property type="entry name" value="DDC_GAD_HDC_YDC"/>
    <property type="match status" value="1"/>
</dbReference>
<gene>
    <name evidence="13" type="ORF">Pcinc_015013</name>
</gene>
<dbReference type="InterPro" id="IPR015422">
    <property type="entry name" value="PyrdxlP-dep_Trfase_small"/>
</dbReference>
<evidence type="ECO:0000256" key="7">
    <source>
        <dbReference type="ARBA" id="ARBA00023239"/>
    </source>
</evidence>
<dbReference type="FunFam" id="3.40.640.10:FF:000025">
    <property type="entry name" value="Histidine decarboxylase"/>
    <property type="match status" value="1"/>
</dbReference>
<dbReference type="InterPro" id="IPR002129">
    <property type="entry name" value="PyrdxlP-dep_de-COase"/>
</dbReference>
<evidence type="ECO:0000256" key="10">
    <source>
        <dbReference type="ARBA" id="ARBA00041275"/>
    </source>
</evidence>
<dbReference type="InterPro" id="IPR010977">
    <property type="entry name" value="Aromatic_deC"/>
</dbReference>
<evidence type="ECO:0000313" key="14">
    <source>
        <dbReference type="Proteomes" id="UP001286313"/>
    </source>
</evidence>
<evidence type="ECO:0000256" key="2">
    <source>
        <dbReference type="ARBA" id="ARBA00009533"/>
    </source>
</evidence>
<evidence type="ECO:0000256" key="5">
    <source>
        <dbReference type="ARBA" id="ARBA00022793"/>
    </source>
</evidence>
<evidence type="ECO:0000256" key="8">
    <source>
        <dbReference type="ARBA" id="ARBA00038886"/>
    </source>
</evidence>
<evidence type="ECO:0000256" key="9">
    <source>
        <dbReference type="ARBA" id="ARBA00040968"/>
    </source>
</evidence>
<evidence type="ECO:0000256" key="3">
    <source>
        <dbReference type="ARBA" id="ARBA00011738"/>
    </source>
</evidence>